<gene>
    <name evidence="5" type="ORF">LX73_0633</name>
</gene>
<dbReference type="PANTHER" id="PTHR10434:SF11">
    <property type="entry name" value="1-ACYL-SN-GLYCEROL-3-PHOSPHATE ACYLTRANSFERASE"/>
    <property type="match status" value="1"/>
</dbReference>
<dbReference type="InterPro" id="IPR002123">
    <property type="entry name" value="Plipid/glycerol_acylTrfase"/>
</dbReference>
<evidence type="ECO:0000256" key="3">
    <source>
        <dbReference type="ARBA" id="ARBA00023315"/>
    </source>
</evidence>
<evidence type="ECO:0000256" key="2">
    <source>
        <dbReference type="ARBA" id="ARBA00022679"/>
    </source>
</evidence>
<evidence type="ECO:0000313" key="6">
    <source>
        <dbReference type="Proteomes" id="UP000324595"/>
    </source>
</evidence>
<sequence>MWESLKSLLIWCAIALLVLIWLPLMAVIRLFDRDPAHYYTGKFFRKLGKTISRINPNWQLSITGKVNIDDRRPYVVVCNHLSQADIPLISNLPWEMKWVAKKILFDTPVVGWMMKLAGDISVDRQATDRKERTLDKASYYLDRQCSVMFFPEGTRSRNGKLNAFTRGAFKLAIREDVPVLPLVIDGTQNTLPKRSWKFGIAKHIKLRVLPPVSVEKYEENQARSLSQEVRGQILNQLAEWRNQPADELDNLAT</sequence>
<dbReference type="RefSeq" id="WP_148898005.1">
    <property type="nucleotide sequence ID" value="NZ_VNHY01000001.1"/>
</dbReference>
<organism evidence="5 6">
    <name type="scientific">Fodinibius salinus</name>
    <dbReference type="NCBI Taxonomy" id="860790"/>
    <lineage>
        <taxon>Bacteria</taxon>
        <taxon>Pseudomonadati</taxon>
        <taxon>Balneolota</taxon>
        <taxon>Balneolia</taxon>
        <taxon>Balneolales</taxon>
        <taxon>Balneolaceae</taxon>
        <taxon>Fodinibius</taxon>
    </lineage>
</organism>
<keyword evidence="2 5" id="KW-0808">Transferase</keyword>
<evidence type="ECO:0000256" key="1">
    <source>
        <dbReference type="ARBA" id="ARBA00005189"/>
    </source>
</evidence>
<name>A0A5D3YQR7_9BACT</name>
<dbReference type="GO" id="GO:0006654">
    <property type="term" value="P:phosphatidic acid biosynthetic process"/>
    <property type="evidence" value="ECO:0007669"/>
    <property type="project" value="TreeGrafter"/>
</dbReference>
<protein>
    <submittedName>
        <fullName evidence="5">1-acyl-sn-glycerol-3-phosphate acyltransferase</fullName>
    </submittedName>
</protein>
<feature type="domain" description="Phospholipid/glycerol acyltransferase" evidence="4">
    <location>
        <begin position="74"/>
        <end position="187"/>
    </location>
</feature>
<dbReference type="GO" id="GO:0003841">
    <property type="term" value="F:1-acylglycerol-3-phosphate O-acyltransferase activity"/>
    <property type="evidence" value="ECO:0007669"/>
    <property type="project" value="TreeGrafter"/>
</dbReference>
<keyword evidence="3 5" id="KW-0012">Acyltransferase</keyword>
<dbReference type="Pfam" id="PF01553">
    <property type="entry name" value="Acyltransferase"/>
    <property type="match status" value="1"/>
</dbReference>
<dbReference type="OrthoDB" id="9803035at2"/>
<comment type="pathway">
    <text evidence="1">Lipid metabolism.</text>
</comment>
<evidence type="ECO:0000313" key="5">
    <source>
        <dbReference type="EMBL" id="TYP95333.1"/>
    </source>
</evidence>
<dbReference type="SUPFAM" id="SSF69593">
    <property type="entry name" value="Glycerol-3-phosphate (1)-acyltransferase"/>
    <property type="match status" value="1"/>
</dbReference>
<accession>A0A5D3YQR7</accession>
<dbReference type="SMART" id="SM00563">
    <property type="entry name" value="PlsC"/>
    <property type="match status" value="1"/>
</dbReference>
<dbReference type="Proteomes" id="UP000324595">
    <property type="component" value="Unassembled WGS sequence"/>
</dbReference>
<dbReference type="EMBL" id="VNHY01000001">
    <property type="protein sequence ID" value="TYP95333.1"/>
    <property type="molecule type" value="Genomic_DNA"/>
</dbReference>
<proteinExistence type="predicted"/>
<comment type="caution">
    <text evidence="5">The sequence shown here is derived from an EMBL/GenBank/DDBJ whole genome shotgun (WGS) entry which is preliminary data.</text>
</comment>
<dbReference type="CDD" id="cd07989">
    <property type="entry name" value="LPLAT_AGPAT-like"/>
    <property type="match status" value="1"/>
</dbReference>
<dbReference type="AlphaFoldDB" id="A0A5D3YQR7"/>
<evidence type="ECO:0000259" key="4">
    <source>
        <dbReference type="SMART" id="SM00563"/>
    </source>
</evidence>
<dbReference type="PANTHER" id="PTHR10434">
    <property type="entry name" value="1-ACYL-SN-GLYCEROL-3-PHOSPHATE ACYLTRANSFERASE"/>
    <property type="match status" value="1"/>
</dbReference>
<keyword evidence="6" id="KW-1185">Reference proteome</keyword>
<reference evidence="5 6" key="1">
    <citation type="submission" date="2019-07" db="EMBL/GenBank/DDBJ databases">
        <title>Genomic Encyclopedia of Archaeal and Bacterial Type Strains, Phase II (KMG-II): from individual species to whole genera.</title>
        <authorList>
            <person name="Goeker M."/>
        </authorList>
    </citation>
    <scope>NUCLEOTIDE SEQUENCE [LARGE SCALE GENOMIC DNA]</scope>
    <source>
        <strain evidence="5 6">DSM 21935</strain>
    </source>
</reference>